<keyword evidence="3" id="KW-0238">DNA-binding</keyword>
<dbReference type="PANTHER" id="PTHR30408">
    <property type="entry name" value="TYPE-1 RESTRICTION ENZYME ECOKI SPECIFICITY PROTEIN"/>
    <property type="match status" value="1"/>
</dbReference>
<evidence type="ECO:0000313" key="6">
    <source>
        <dbReference type="EMBL" id="MBB6470118.1"/>
    </source>
</evidence>
<proteinExistence type="inferred from homology"/>
<comment type="caution">
    <text evidence="6">The sequence shown here is derived from an EMBL/GenBank/DDBJ whole genome shotgun (WGS) entry which is preliminary data.</text>
</comment>
<evidence type="ECO:0000256" key="3">
    <source>
        <dbReference type="ARBA" id="ARBA00023125"/>
    </source>
</evidence>
<feature type="domain" description="Type I restriction modification DNA specificity" evidence="5">
    <location>
        <begin position="40"/>
        <end position="145"/>
    </location>
</feature>
<dbReference type="AlphaFoldDB" id="A0A8E1WKD2"/>
<protein>
    <recommendedName>
        <fullName evidence="5">Type I restriction modification DNA specificity domain-containing protein</fullName>
    </recommendedName>
</protein>
<evidence type="ECO:0000259" key="5">
    <source>
        <dbReference type="Pfam" id="PF01420"/>
    </source>
</evidence>
<gene>
    <name evidence="6" type="ORF">HNQ96_006012</name>
</gene>
<accession>A0A8E1WKD2</accession>
<sequence>MLDRNKNRGVPKPYLRNLNVRWFDFDLSDVLEMKFEPSETDRYSLQRGDVAICEGGYPGRAAIWEQDEPIFIQKAIHRVRFHEPQRAKWFVYYLSYCDAAGTLKDHFSGSGIQHFTGQALAKFRVPLPPLEEQQRIVAILDEAFEGLDRARANAEANLQSARELFESHREQLLDPSNRPGWAYRQLSTMIEIKHGFAFKSAYFVDTGQHAVLTPGNFHETGGFRDRGSKQRYYAGDYPPDFLLNEGELLMAMTEQAPGLLGSSMIVPESNGYLHNQRLGLITPKTGVPWHVEFFAHAFNLKAFRKGLSDTCSGATVRHTSPGRILALSVPFIDDLKELEQVATNLAERERDCDNLRLAFQAKLQGIADLRQSLLQKAFAGELTSPKPHPVLLPANDNMPLSAQILALGYSRHQSAQREKTYGHVKAQKLLHLAETICGYDLGRIPIKDAAGPNDMPHMRRVEDWAKTNQVFEFQRRPLGGYTFVQLEGFSQAIRGLQSEPGNRLSRLVKIIDLLVPMDKEDAEVLATVHAAWSNLIIDGVAITDELIVTAAREDWHPDKMKIERPKFFDAIRKIKSASIEPNGTARYVEAKQARLL</sequence>
<dbReference type="EMBL" id="JACHGI010000023">
    <property type="protein sequence ID" value="MBB6470118.1"/>
    <property type="molecule type" value="Genomic_DNA"/>
</dbReference>
<keyword evidence="4" id="KW-0175">Coiled coil</keyword>
<feature type="coiled-coil region" evidence="4">
    <location>
        <begin position="144"/>
        <end position="171"/>
    </location>
</feature>
<keyword evidence="2" id="KW-0680">Restriction system</keyword>
<name>A0A8E1WKD2_9HYPH</name>
<dbReference type="InterPro" id="IPR052021">
    <property type="entry name" value="Type-I_RS_S_subunit"/>
</dbReference>
<organism evidence="6 7">
    <name type="scientific">Aminobacter carboxidus</name>
    <dbReference type="NCBI Taxonomy" id="376165"/>
    <lineage>
        <taxon>Bacteria</taxon>
        <taxon>Pseudomonadati</taxon>
        <taxon>Pseudomonadota</taxon>
        <taxon>Alphaproteobacteria</taxon>
        <taxon>Hyphomicrobiales</taxon>
        <taxon>Phyllobacteriaceae</taxon>
        <taxon>Aminobacter</taxon>
    </lineage>
</organism>
<evidence type="ECO:0000256" key="1">
    <source>
        <dbReference type="ARBA" id="ARBA00010923"/>
    </source>
</evidence>
<dbReference type="GO" id="GO:0003677">
    <property type="term" value="F:DNA binding"/>
    <property type="evidence" value="ECO:0007669"/>
    <property type="project" value="UniProtKB-KW"/>
</dbReference>
<evidence type="ECO:0000256" key="2">
    <source>
        <dbReference type="ARBA" id="ARBA00022747"/>
    </source>
</evidence>
<dbReference type="Gene3D" id="3.90.220.20">
    <property type="entry name" value="DNA methylase specificity domains"/>
    <property type="match status" value="2"/>
</dbReference>
<comment type="similarity">
    <text evidence="1">Belongs to the type-I restriction system S methylase family.</text>
</comment>
<dbReference type="PANTHER" id="PTHR30408:SF12">
    <property type="entry name" value="TYPE I RESTRICTION ENZYME MJAVIII SPECIFICITY SUBUNIT"/>
    <property type="match status" value="1"/>
</dbReference>
<dbReference type="RefSeq" id="WP_184774073.1">
    <property type="nucleotide sequence ID" value="NZ_JACHGI010000023.1"/>
</dbReference>
<evidence type="ECO:0000313" key="7">
    <source>
        <dbReference type="Proteomes" id="UP000532373"/>
    </source>
</evidence>
<dbReference type="SUPFAM" id="SSF116734">
    <property type="entry name" value="DNA methylase specificity domain"/>
    <property type="match status" value="2"/>
</dbReference>
<dbReference type="InterPro" id="IPR000055">
    <property type="entry name" value="Restrct_endonuc_typeI_TRD"/>
</dbReference>
<dbReference type="Pfam" id="PF01420">
    <property type="entry name" value="Methylase_S"/>
    <property type="match status" value="1"/>
</dbReference>
<dbReference type="GO" id="GO:0009307">
    <property type="term" value="P:DNA restriction-modification system"/>
    <property type="evidence" value="ECO:0007669"/>
    <property type="project" value="UniProtKB-KW"/>
</dbReference>
<reference evidence="6 7" key="1">
    <citation type="submission" date="2020-08" db="EMBL/GenBank/DDBJ databases">
        <title>Genomic Encyclopedia of Type Strains, Phase IV (KMG-IV): sequencing the most valuable type-strain genomes for metagenomic binning, comparative biology and taxonomic classification.</title>
        <authorList>
            <person name="Goeker M."/>
        </authorList>
    </citation>
    <scope>NUCLEOTIDE SEQUENCE [LARGE SCALE GENOMIC DNA]</scope>
    <source>
        <strain evidence="6 7">DSM 17454</strain>
    </source>
</reference>
<dbReference type="Proteomes" id="UP000532373">
    <property type="component" value="Unassembled WGS sequence"/>
</dbReference>
<dbReference type="InterPro" id="IPR044946">
    <property type="entry name" value="Restrct_endonuc_typeI_TRD_sf"/>
</dbReference>
<evidence type="ECO:0000256" key="4">
    <source>
        <dbReference type="SAM" id="Coils"/>
    </source>
</evidence>